<reference evidence="2 3" key="1">
    <citation type="submission" date="2019-09" db="EMBL/GenBank/DDBJ databases">
        <title>Draft genome sequence of the thermophilic Saccharopolyspora hirsuta VKM Ac-666T.</title>
        <authorList>
            <person name="Lobastova T.G."/>
            <person name="Fokina V."/>
            <person name="Bragin E.Y."/>
            <person name="Shtratnikova V.Y."/>
            <person name="Starodumova I.P."/>
            <person name="Tarlachkov S.V."/>
            <person name="Donova M.V."/>
        </authorList>
    </citation>
    <scope>NUCLEOTIDE SEQUENCE [LARGE SCALE GENOMIC DNA]</scope>
    <source>
        <strain evidence="2 3">VKM Ac-666</strain>
    </source>
</reference>
<dbReference type="OrthoDB" id="5196292at2"/>
<evidence type="ECO:0000313" key="2">
    <source>
        <dbReference type="EMBL" id="KAA5836879.1"/>
    </source>
</evidence>
<feature type="signal peptide" evidence="1">
    <location>
        <begin position="1"/>
        <end position="42"/>
    </location>
</feature>
<dbReference type="Proteomes" id="UP000323946">
    <property type="component" value="Unassembled WGS sequence"/>
</dbReference>
<protein>
    <recommendedName>
        <fullName evidence="4">Peptidase inhibitor family I36 protein</fullName>
    </recommendedName>
</protein>
<dbReference type="EMBL" id="VWPH01000002">
    <property type="protein sequence ID" value="KAA5836879.1"/>
    <property type="molecule type" value="Genomic_DNA"/>
</dbReference>
<keyword evidence="3" id="KW-1185">Reference proteome</keyword>
<proteinExistence type="predicted"/>
<evidence type="ECO:0008006" key="4">
    <source>
        <dbReference type="Google" id="ProtNLM"/>
    </source>
</evidence>
<comment type="caution">
    <text evidence="2">The sequence shown here is derived from an EMBL/GenBank/DDBJ whole genome shotgun (WGS) entry which is preliminary data.</text>
</comment>
<gene>
    <name evidence="2" type="ORF">F1721_03275</name>
</gene>
<keyword evidence="1" id="KW-0732">Signal</keyword>
<evidence type="ECO:0000256" key="1">
    <source>
        <dbReference type="SAM" id="SignalP"/>
    </source>
</evidence>
<name>A0A5M7C458_SACHI</name>
<evidence type="ECO:0000313" key="3">
    <source>
        <dbReference type="Proteomes" id="UP000323946"/>
    </source>
</evidence>
<dbReference type="AlphaFoldDB" id="A0A5M7C458"/>
<accession>A0A5M7C458</accession>
<sequence length="140" mass="15040">MSSFSTTAPNRLGARSPWGLRAVLAALLAVAAVLLGANHAHAAAPPENPCPDGNFCVWTEQNHAGERHDVSIHNSTFEMERCVALEHPGEALSFVNNTGHQVTAYQDPHCDTEADFATYPPGAQAPQSTFVVRAIKVWSH</sequence>
<dbReference type="RefSeq" id="WP_150065045.1">
    <property type="nucleotide sequence ID" value="NZ_JBEPDJ010000026.1"/>
</dbReference>
<organism evidence="2 3">
    <name type="scientific">Saccharopolyspora hirsuta</name>
    <dbReference type="NCBI Taxonomy" id="1837"/>
    <lineage>
        <taxon>Bacteria</taxon>
        <taxon>Bacillati</taxon>
        <taxon>Actinomycetota</taxon>
        <taxon>Actinomycetes</taxon>
        <taxon>Pseudonocardiales</taxon>
        <taxon>Pseudonocardiaceae</taxon>
        <taxon>Saccharopolyspora</taxon>
    </lineage>
</organism>
<dbReference type="Pfam" id="PF03995">
    <property type="entry name" value="Inhibitor_I36"/>
    <property type="match status" value="1"/>
</dbReference>
<feature type="chain" id="PRO_5024274854" description="Peptidase inhibitor family I36 protein" evidence="1">
    <location>
        <begin position="43"/>
        <end position="140"/>
    </location>
</feature>